<evidence type="ECO:0000313" key="3">
    <source>
        <dbReference type="Proteomes" id="UP001249851"/>
    </source>
</evidence>
<dbReference type="Pfam" id="PF00167">
    <property type="entry name" value="FGF"/>
    <property type="match status" value="1"/>
</dbReference>
<name>A0AAD9QDB8_ACRCE</name>
<dbReference type="EMBL" id="JARQWQ010000040">
    <property type="protein sequence ID" value="KAK2559302.1"/>
    <property type="molecule type" value="Genomic_DNA"/>
</dbReference>
<dbReference type="GO" id="GO:0008083">
    <property type="term" value="F:growth factor activity"/>
    <property type="evidence" value="ECO:0007669"/>
    <property type="project" value="InterPro"/>
</dbReference>
<sequence length="288" mass="33320">MAGNLLAELKGLVYLFPYCIRQQTGVLGIISLLSHGLAQASNLDQRPEEQKLFDDIYGNQKTKTDTKSIPFCRFIQLYSRNSGRHVRIKEDRSVDASGEDGDKYAKLIIESVSFGRVHIRGSVTNFYLCVDKRGRLKARARGKWKDNCVFTDHLADNAFTEFRSVKYNKTLIAFNRSGRPRQVNRPFKAGMKAFQFIERALNIRLYKGRRYKISNGRGSNRIDLYRRKHAYDKIFVSYKKWKEFRRWLKLSKKKVTEKKNKPLTAAPEPRVQATVQLVSNNTASITLL</sequence>
<dbReference type="AlphaFoldDB" id="A0AAD9QDB8"/>
<reference evidence="2" key="1">
    <citation type="journal article" date="2023" name="G3 (Bethesda)">
        <title>Whole genome assembly and annotation of the endangered Caribbean coral Acropora cervicornis.</title>
        <authorList>
            <person name="Selwyn J.D."/>
            <person name="Vollmer S.V."/>
        </authorList>
    </citation>
    <scope>NUCLEOTIDE SEQUENCE</scope>
    <source>
        <strain evidence="2">K2</strain>
    </source>
</reference>
<gene>
    <name evidence="2" type="ORF">P5673_017904</name>
</gene>
<evidence type="ECO:0000256" key="1">
    <source>
        <dbReference type="ARBA" id="ARBA00007936"/>
    </source>
</evidence>
<evidence type="ECO:0000313" key="2">
    <source>
        <dbReference type="EMBL" id="KAK2559302.1"/>
    </source>
</evidence>
<dbReference type="InterPro" id="IPR002209">
    <property type="entry name" value="Fibroblast_GF_fam"/>
</dbReference>
<protein>
    <submittedName>
        <fullName evidence="2">Fibroblast growth factor 8</fullName>
    </submittedName>
</protein>
<accession>A0AAD9QDB8</accession>
<dbReference type="CDD" id="cd23307">
    <property type="entry name" value="beta-trefoil_FGF8-like"/>
    <property type="match status" value="1"/>
</dbReference>
<dbReference type="SUPFAM" id="SSF50353">
    <property type="entry name" value="Cytokine"/>
    <property type="match status" value="1"/>
</dbReference>
<dbReference type="PANTHER" id="PTHR11486">
    <property type="entry name" value="FIBROBLAST GROWTH FACTOR"/>
    <property type="match status" value="1"/>
</dbReference>
<comment type="similarity">
    <text evidence="1">Belongs to the heparin-binding growth factors family.</text>
</comment>
<keyword evidence="3" id="KW-1185">Reference proteome</keyword>
<dbReference type="InterPro" id="IPR008996">
    <property type="entry name" value="IL1/FGF"/>
</dbReference>
<organism evidence="2 3">
    <name type="scientific">Acropora cervicornis</name>
    <name type="common">Staghorn coral</name>
    <dbReference type="NCBI Taxonomy" id="6130"/>
    <lineage>
        <taxon>Eukaryota</taxon>
        <taxon>Metazoa</taxon>
        <taxon>Cnidaria</taxon>
        <taxon>Anthozoa</taxon>
        <taxon>Hexacorallia</taxon>
        <taxon>Scleractinia</taxon>
        <taxon>Astrocoeniina</taxon>
        <taxon>Acroporidae</taxon>
        <taxon>Acropora</taxon>
    </lineage>
</organism>
<dbReference type="Gene3D" id="2.80.10.50">
    <property type="match status" value="1"/>
</dbReference>
<proteinExistence type="inferred from homology"/>
<comment type="caution">
    <text evidence="2">The sequence shown here is derived from an EMBL/GenBank/DDBJ whole genome shotgun (WGS) entry which is preliminary data.</text>
</comment>
<reference evidence="2" key="2">
    <citation type="journal article" date="2023" name="Science">
        <title>Genomic signatures of disease resistance in endangered staghorn corals.</title>
        <authorList>
            <person name="Vollmer S.V."/>
            <person name="Selwyn J.D."/>
            <person name="Despard B.A."/>
            <person name="Roesel C.L."/>
        </authorList>
    </citation>
    <scope>NUCLEOTIDE SEQUENCE</scope>
    <source>
        <strain evidence="2">K2</strain>
    </source>
</reference>
<dbReference type="SMART" id="SM00442">
    <property type="entry name" value="FGF"/>
    <property type="match status" value="1"/>
</dbReference>
<dbReference type="Proteomes" id="UP001249851">
    <property type="component" value="Unassembled WGS sequence"/>
</dbReference>